<dbReference type="PANTHER" id="PTHR43977">
    <property type="entry name" value="STRUCTURAL MAINTENANCE OF CHROMOSOMES PROTEIN 3"/>
    <property type="match status" value="1"/>
</dbReference>
<name>A0ABT7DSU9_9ACTN</name>
<dbReference type="Gene3D" id="1.20.1060.20">
    <property type="match status" value="1"/>
</dbReference>
<dbReference type="InterPro" id="IPR036277">
    <property type="entry name" value="SMC_hinge_sf"/>
</dbReference>
<evidence type="ECO:0000256" key="3">
    <source>
        <dbReference type="ARBA" id="ARBA00022840"/>
    </source>
</evidence>
<keyword evidence="5 6" id="KW-0238">DNA-binding</keyword>
<dbReference type="Gene3D" id="3.40.50.300">
    <property type="entry name" value="P-loop containing nucleotide triphosphate hydrolases"/>
    <property type="match status" value="2"/>
</dbReference>
<evidence type="ECO:0000313" key="11">
    <source>
        <dbReference type="Proteomes" id="UP001232750"/>
    </source>
</evidence>
<evidence type="ECO:0000256" key="1">
    <source>
        <dbReference type="ARBA" id="ARBA00022490"/>
    </source>
</evidence>
<feature type="binding site" evidence="6">
    <location>
        <begin position="32"/>
        <end position="39"/>
    </location>
    <ligand>
        <name>ATP</name>
        <dbReference type="ChEBI" id="CHEBI:30616"/>
    </ligand>
</feature>
<evidence type="ECO:0000313" key="10">
    <source>
        <dbReference type="EMBL" id="MDJ1651678.1"/>
    </source>
</evidence>
<proteinExistence type="inferred from homology"/>
<dbReference type="SUPFAM" id="SSF75553">
    <property type="entry name" value="Smc hinge domain"/>
    <property type="match status" value="1"/>
</dbReference>
<protein>
    <recommendedName>
        <fullName evidence="6">Chromosome partition protein Smc</fullName>
    </recommendedName>
</protein>
<dbReference type="PIRSF" id="PIRSF005719">
    <property type="entry name" value="SMC"/>
    <property type="match status" value="1"/>
</dbReference>
<feature type="compositionally biased region" description="Basic and acidic residues" evidence="7">
    <location>
        <begin position="387"/>
        <end position="402"/>
    </location>
</feature>
<dbReference type="InterPro" id="IPR011890">
    <property type="entry name" value="SMC_prok"/>
</dbReference>
<evidence type="ECO:0000256" key="2">
    <source>
        <dbReference type="ARBA" id="ARBA00022741"/>
    </source>
</evidence>
<feature type="coiled-coil region" evidence="6">
    <location>
        <begin position="248"/>
        <end position="289"/>
    </location>
</feature>
<dbReference type="RefSeq" id="WP_283833029.1">
    <property type="nucleotide sequence ID" value="NZ_JASJEU010000024.1"/>
</dbReference>
<dbReference type="InterPro" id="IPR024704">
    <property type="entry name" value="SMC"/>
</dbReference>
<dbReference type="SUPFAM" id="SSF52540">
    <property type="entry name" value="P-loop containing nucleoside triphosphate hydrolases"/>
    <property type="match status" value="1"/>
</dbReference>
<feature type="coiled-coil region" evidence="6">
    <location>
        <begin position="678"/>
        <end position="824"/>
    </location>
</feature>
<feature type="domain" description="RecF/RecN/SMC N-terminal" evidence="8">
    <location>
        <begin position="2"/>
        <end position="1169"/>
    </location>
</feature>
<dbReference type="InterPro" id="IPR027417">
    <property type="entry name" value="P-loop_NTPase"/>
</dbReference>
<dbReference type="EMBL" id="JASJEU010000024">
    <property type="protein sequence ID" value="MDJ1651678.1"/>
    <property type="molecule type" value="Genomic_DNA"/>
</dbReference>
<comment type="subcellular location">
    <subcellularLocation>
        <location evidence="6">Cytoplasm</location>
    </subcellularLocation>
</comment>
<evidence type="ECO:0000256" key="5">
    <source>
        <dbReference type="ARBA" id="ARBA00023125"/>
    </source>
</evidence>
<dbReference type="Pfam" id="PF02463">
    <property type="entry name" value="SMC_N"/>
    <property type="match status" value="1"/>
</dbReference>
<evidence type="ECO:0000256" key="7">
    <source>
        <dbReference type="SAM" id="MobiDB-lite"/>
    </source>
</evidence>
<dbReference type="InterPro" id="IPR003395">
    <property type="entry name" value="RecF/RecN/SMC_N"/>
</dbReference>
<organism evidence="10 11">
    <name type="scientific">Gordonibacter faecis</name>
    <dbReference type="NCBI Taxonomy" id="3047475"/>
    <lineage>
        <taxon>Bacteria</taxon>
        <taxon>Bacillati</taxon>
        <taxon>Actinomycetota</taxon>
        <taxon>Coriobacteriia</taxon>
        <taxon>Eggerthellales</taxon>
        <taxon>Eggerthellaceae</taxon>
        <taxon>Gordonibacter</taxon>
    </lineage>
</organism>
<dbReference type="Proteomes" id="UP001232750">
    <property type="component" value="Unassembled WGS sequence"/>
</dbReference>
<reference evidence="10 11" key="1">
    <citation type="submission" date="2023-05" db="EMBL/GenBank/DDBJ databases">
        <title>Gordonibacter KGMB12511T sp. nov., isolated from faeces of healthy Korean.</title>
        <authorList>
            <person name="Kim H.S."/>
            <person name="Kim J.-S."/>
            <person name="Suh M.K."/>
            <person name="Eom M.K."/>
            <person name="Do H.E."/>
            <person name="Lee J.-S."/>
        </authorList>
    </citation>
    <scope>NUCLEOTIDE SEQUENCE [LARGE SCALE GENOMIC DNA]</scope>
    <source>
        <strain evidence="10 11">KGMB12511</strain>
    </source>
</reference>
<evidence type="ECO:0000259" key="8">
    <source>
        <dbReference type="Pfam" id="PF02463"/>
    </source>
</evidence>
<dbReference type="Pfam" id="PF06470">
    <property type="entry name" value="SMC_hinge"/>
    <property type="match status" value="1"/>
</dbReference>
<comment type="similarity">
    <text evidence="6">Belongs to the SMC family.</text>
</comment>
<dbReference type="InterPro" id="IPR010935">
    <property type="entry name" value="SMC_hinge"/>
</dbReference>
<feature type="domain" description="SMC hinge" evidence="9">
    <location>
        <begin position="526"/>
        <end position="633"/>
    </location>
</feature>
<evidence type="ECO:0000256" key="6">
    <source>
        <dbReference type="HAMAP-Rule" id="MF_01894"/>
    </source>
</evidence>
<feature type="region of interest" description="Disordered" evidence="7">
    <location>
        <begin position="387"/>
        <end position="407"/>
    </location>
</feature>
<comment type="caution">
    <text evidence="10">The sequence shown here is derived from an EMBL/GenBank/DDBJ whole genome shotgun (WGS) entry which is preliminary data.</text>
</comment>
<sequence>MYLKSLVLKGFKSFADRSALSLEPGITAVVGPNGSGKSNISDAVLWVLGERNAKNLRGQAMEDVIFAGSSARKPVGIAEVDLVLDNSDGTLPVDFSEVAITRRMYRSGESEYLINGTTARRMDVLDILHDTGLGTGTHSIISQGSLDSILQSKPEDRRALIEEAAGVLKHKQRKAKSERKLEHMDAHLTRVKDVVAEVERQLGPLERKAKRARAYQELSAELSELTLALAVDDLRVLQRAWDEAVAREQALDEELATRKAAIAEAEARAEELQERIRRESADAGELAKSHRRATSAVERFDGATLLLREKRRAAQDREAELRVELEAGKAKRATAEAERAQAAAQVEEVRGARARADEQVERLAAERSQAAERRRALEREVEELTALRRTQERDRDQAKRDQAATQEALSNGLAHVKLVDGRRQELELQLKHAQVEATERARVAEERTAALSALAERERVARERVGAAFTARETARAALDEARDAERLLASQIKGMEELERASQAAGPALSWLLEHEDELACGIAPLSHAVSAPEGLEALVERLLGADVAALLVHDAAAARTAADALTERGESGDVALVMRTDEASCVRTPARHTTVGRALVDELTYPAEAARAVEALLGDVVVCESFDEALAAHARDAARLRFAAPDGRVVWPSGKVWVPGAADAEGEGVLARHRHLEELRGQLSAAERERTGAEEAARQAEEAYRAAQTESLKLSQELAELRGTVQSATADAEQAEARLVSVRRELEDVERQRAEADRAVADARPNVEELARRVEALERAMDEARETLAEKQDAVVPLRKEAARLNEALNEAKLKAATLAERETYAARIVDARERDIAQADAADIEAREGLVRKRVAQRRVEPLLAVLDDLAEGARRRTRALEDAANAAQDAAGGMHAAANEARAAARAAHDAFDETNARMGQARVDKGRLEVQVEAAVNAIVHDCKTPLDHALDLPALEDRGAVEDQAFKLRRRIANMGTINPDAAEEYERLRERYDYLAAQLADLEGARRALGKIVRVIDARMKDDFIRTFEAVSKNFSEIFAVLFPGGSAELSLVDPEDLENTGVEVTAQPRGKRITKMMLMSGGEKSLTALALLFAVYRIRATPFYILDEVEAALDDSNLRRLTAYLQTLRDSTQLIMITHQRRTMEMADVLFGVSMQADGVTKVVSQKLEHALAHAE</sequence>
<gene>
    <name evidence="6 10" type="primary">smc</name>
    <name evidence="10" type="ORF">QNJ86_12770</name>
</gene>
<dbReference type="Gene3D" id="3.30.70.1620">
    <property type="match status" value="1"/>
</dbReference>
<keyword evidence="11" id="KW-1185">Reference proteome</keyword>
<keyword evidence="3 6" id="KW-0067">ATP-binding</keyword>
<evidence type="ECO:0000259" key="9">
    <source>
        <dbReference type="Pfam" id="PF06470"/>
    </source>
</evidence>
<dbReference type="NCBIfam" id="TIGR02168">
    <property type="entry name" value="SMC_prok_B"/>
    <property type="match status" value="1"/>
</dbReference>
<dbReference type="HAMAP" id="MF_01894">
    <property type="entry name" value="Smc_prok"/>
    <property type="match status" value="1"/>
</dbReference>
<keyword evidence="2 6" id="KW-0547">Nucleotide-binding</keyword>
<comment type="subunit">
    <text evidence="6">Homodimer.</text>
</comment>
<keyword evidence="1 6" id="KW-0963">Cytoplasm</keyword>
<comment type="domain">
    <text evidence="6">Contains large globular domains required for ATP hydrolysis at each terminus and a third globular domain forming a flexible hinge near the middle of the molecule. These domains are separated by coiled-coil structures.</text>
</comment>
<accession>A0ABT7DSU9</accession>
<keyword evidence="4 6" id="KW-0175">Coiled coil</keyword>
<comment type="function">
    <text evidence="6">Required for chromosome condensation and partitioning.</text>
</comment>
<evidence type="ECO:0000256" key="4">
    <source>
        <dbReference type="ARBA" id="ARBA00023054"/>
    </source>
</evidence>